<accession>A0A921MQC7</accession>
<dbReference type="EMBL" id="DYUD01000016">
    <property type="protein sequence ID" value="HJG88848.1"/>
    <property type="molecule type" value="Genomic_DNA"/>
</dbReference>
<reference evidence="2" key="2">
    <citation type="submission" date="2021-09" db="EMBL/GenBank/DDBJ databases">
        <authorList>
            <person name="Gilroy R."/>
        </authorList>
    </citation>
    <scope>NUCLEOTIDE SEQUENCE</scope>
    <source>
        <strain evidence="2">CHK121-7720</strain>
    </source>
</reference>
<protein>
    <submittedName>
        <fullName evidence="2">Uncharacterized protein</fullName>
    </submittedName>
</protein>
<dbReference type="Proteomes" id="UP000757103">
    <property type="component" value="Unassembled WGS sequence"/>
</dbReference>
<comment type="caution">
    <text evidence="2">The sequence shown here is derived from an EMBL/GenBank/DDBJ whole genome shotgun (WGS) entry which is preliminary data.</text>
</comment>
<feature type="signal peptide" evidence="1">
    <location>
        <begin position="1"/>
        <end position="24"/>
    </location>
</feature>
<dbReference type="PROSITE" id="PS51257">
    <property type="entry name" value="PROKAR_LIPOPROTEIN"/>
    <property type="match status" value="1"/>
</dbReference>
<proteinExistence type="predicted"/>
<evidence type="ECO:0000313" key="2">
    <source>
        <dbReference type="EMBL" id="HJG88848.1"/>
    </source>
</evidence>
<evidence type="ECO:0000313" key="3">
    <source>
        <dbReference type="Proteomes" id="UP000757103"/>
    </source>
</evidence>
<sequence length="382" mass="43257">MNKIKNIALLAGWLLLGLSCGNQELDLSTIQPTPGTGSATSTGDTITYRAQVWVDRADLEYYGGERTFNIKLKEMFRKTTRFWNESPNKFKYYFEFVPGEELHIYDTGNDPSRYEKFRSQAYGPLNTEKYDFVVFFALNAEETGLSCGGGGASGQSVVNAFLPRSVDIFADAEYPNQGTYSNLGHEYGHMRGAQDLYQYLISAESNRVSGEAYNPPACNMGTGYMVWSDYCSALFNYTAHQKQLDRELNKKIYPDKLIINVTKDKEPKRGVVINFFGTRAGGYFGGPDVYDAEGNSPYLVEKSNSQGQIVINNTYNMFFPGEGAPNTPPKSPKDEWPFSRWYCFLMEIVDGENKRYMWLSDLDMCTHLLETGEREYTISIDL</sequence>
<evidence type="ECO:0000256" key="1">
    <source>
        <dbReference type="SAM" id="SignalP"/>
    </source>
</evidence>
<name>A0A921MQC7_9BACT</name>
<organism evidence="2 3">
    <name type="scientific">Barnesiella viscericola</name>
    <dbReference type="NCBI Taxonomy" id="397865"/>
    <lineage>
        <taxon>Bacteria</taxon>
        <taxon>Pseudomonadati</taxon>
        <taxon>Bacteroidota</taxon>
        <taxon>Bacteroidia</taxon>
        <taxon>Bacteroidales</taxon>
        <taxon>Barnesiellaceae</taxon>
        <taxon>Barnesiella</taxon>
    </lineage>
</organism>
<dbReference type="AlphaFoldDB" id="A0A921MQC7"/>
<gene>
    <name evidence="2" type="ORF">K8U91_05150</name>
</gene>
<dbReference type="RefSeq" id="WP_273305881.1">
    <property type="nucleotide sequence ID" value="NZ_DYUD01000016.1"/>
</dbReference>
<reference evidence="2" key="1">
    <citation type="journal article" date="2021" name="PeerJ">
        <title>Extensive microbial diversity within the chicken gut microbiome revealed by metagenomics and culture.</title>
        <authorList>
            <person name="Gilroy R."/>
            <person name="Ravi A."/>
            <person name="Getino M."/>
            <person name="Pursley I."/>
            <person name="Horton D.L."/>
            <person name="Alikhan N.F."/>
            <person name="Baker D."/>
            <person name="Gharbi K."/>
            <person name="Hall N."/>
            <person name="Watson M."/>
            <person name="Adriaenssens E.M."/>
            <person name="Foster-Nyarko E."/>
            <person name="Jarju S."/>
            <person name="Secka A."/>
            <person name="Antonio M."/>
            <person name="Oren A."/>
            <person name="Chaudhuri R.R."/>
            <person name="La Ragione R."/>
            <person name="Hildebrand F."/>
            <person name="Pallen M.J."/>
        </authorList>
    </citation>
    <scope>NUCLEOTIDE SEQUENCE</scope>
    <source>
        <strain evidence="2">CHK121-7720</strain>
    </source>
</reference>
<feature type="chain" id="PRO_5037772025" evidence="1">
    <location>
        <begin position="25"/>
        <end position="382"/>
    </location>
</feature>
<keyword evidence="1" id="KW-0732">Signal</keyword>